<protein>
    <submittedName>
        <fullName evidence="1">Uncharacterized protein</fullName>
    </submittedName>
</protein>
<accession>A0A6L7A7C3</accession>
<name>A0A6L7A7C3_LEULA</name>
<proteinExistence type="predicted"/>
<dbReference type="AlphaFoldDB" id="A0A6L7A7C3"/>
<reference evidence="1 2" key="1">
    <citation type="submission" date="2019-12" db="EMBL/GenBank/DDBJ databases">
        <title>Complete genome sequence of Leuconostoc lactis strain AVN1 provides insights into metabolic potential.</title>
        <authorList>
            <person name="Besrour N."/>
            <person name="Najjari A."/>
            <person name="Fhoula I."/>
            <person name="Jaballah S."/>
            <person name="Klibi N."/>
            <person name="Ouzari H.I."/>
        </authorList>
    </citation>
    <scope>NUCLEOTIDE SEQUENCE [LARGE SCALE GENOMIC DNA]</scope>
    <source>
        <strain evidence="1 2">AVN1</strain>
    </source>
</reference>
<gene>
    <name evidence="1" type="ORF">GQS40_10360</name>
</gene>
<organism evidence="1 2">
    <name type="scientific">Leuconostoc lactis</name>
    <dbReference type="NCBI Taxonomy" id="1246"/>
    <lineage>
        <taxon>Bacteria</taxon>
        <taxon>Bacillati</taxon>
        <taxon>Bacillota</taxon>
        <taxon>Bacilli</taxon>
        <taxon>Lactobacillales</taxon>
        <taxon>Lactobacillaceae</taxon>
        <taxon>Leuconostoc</taxon>
    </lineage>
</organism>
<comment type="caution">
    <text evidence="1">The sequence shown here is derived from an EMBL/GenBank/DDBJ whole genome shotgun (WGS) entry which is preliminary data.</text>
</comment>
<sequence>MLNIPKLPLEDWVTAGVNWLTDHLSGLFNVMQHVGQAVMDGLTNGLKTVTVNFLVICHLMRP</sequence>
<dbReference type="Proteomes" id="UP000478636">
    <property type="component" value="Unassembled WGS sequence"/>
</dbReference>
<evidence type="ECO:0000313" key="2">
    <source>
        <dbReference type="Proteomes" id="UP000478636"/>
    </source>
</evidence>
<dbReference type="EMBL" id="WSZI01000016">
    <property type="protein sequence ID" value="MWN21566.1"/>
    <property type="molecule type" value="Genomic_DNA"/>
</dbReference>
<evidence type="ECO:0000313" key="1">
    <source>
        <dbReference type="EMBL" id="MWN21566.1"/>
    </source>
</evidence>